<dbReference type="EMBL" id="LGKN01000005">
    <property type="protein sequence ID" value="KPL88061.1"/>
    <property type="molecule type" value="Genomic_DNA"/>
</dbReference>
<dbReference type="Pfam" id="PF07722">
    <property type="entry name" value="Peptidase_C26"/>
    <property type="match status" value="1"/>
</dbReference>
<dbReference type="PANTHER" id="PTHR43235:SF1">
    <property type="entry name" value="GLUTAMINE AMIDOTRANSFERASE PB2B2.05-RELATED"/>
    <property type="match status" value="1"/>
</dbReference>
<gene>
    <name evidence="1" type="ORF">SE16_10190</name>
</gene>
<evidence type="ECO:0000313" key="2">
    <source>
        <dbReference type="Proteomes" id="UP000050502"/>
    </source>
</evidence>
<dbReference type="CDD" id="cd01745">
    <property type="entry name" value="GATase1_2"/>
    <property type="match status" value="1"/>
</dbReference>
<comment type="caution">
    <text evidence="1">The sequence shown here is derived from an EMBL/GenBank/DDBJ whole genome shotgun (WGS) entry which is preliminary data.</text>
</comment>
<sequence>MTQVATTRAYSEAVMRAGGIPLLIPPLPEIAEMYLDAIDGLILSGGGDIAPWRYTTEPPHPQVYGLDETRDALEVALAQAAVARDMPLLAICRGMQVLAVALGGTLIQHIPDAIPSALEHRPEPLRVPLPRHEVQIAEGSRLAAVLETQRLSVNSGHHQAVRTVAEPLQVVAHAPDGVVEAIEVRKARFVVGVQWHPELLGDEAVHQRLFKQLVQAARGGRA</sequence>
<organism evidence="1 2">
    <name type="scientific">Ardenticatena maritima</name>
    <dbReference type="NCBI Taxonomy" id="872965"/>
    <lineage>
        <taxon>Bacteria</taxon>
        <taxon>Bacillati</taxon>
        <taxon>Chloroflexota</taxon>
        <taxon>Ardenticatenia</taxon>
        <taxon>Ardenticatenales</taxon>
        <taxon>Ardenticatenaceae</taxon>
        <taxon>Ardenticatena</taxon>
    </lineage>
</organism>
<dbReference type="PATRIC" id="fig|872965.6.peg.2088"/>
<dbReference type="InterPro" id="IPR029062">
    <property type="entry name" value="Class_I_gatase-like"/>
</dbReference>
<dbReference type="Gene3D" id="3.40.50.880">
    <property type="match status" value="1"/>
</dbReference>
<dbReference type="AlphaFoldDB" id="A0A0P6YEZ2"/>
<dbReference type="SUPFAM" id="SSF52317">
    <property type="entry name" value="Class I glutamine amidotransferase-like"/>
    <property type="match status" value="1"/>
</dbReference>
<dbReference type="PANTHER" id="PTHR43235">
    <property type="entry name" value="GLUTAMINE AMIDOTRANSFERASE PB2B2.05-RELATED"/>
    <property type="match status" value="1"/>
</dbReference>
<dbReference type="InterPro" id="IPR044668">
    <property type="entry name" value="PuuD-like"/>
</dbReference>
<dbReference type="GO" id="GO:0005829">
    <property type="term" value="C:cytosol"/>
    <property type="evidence" value="ECO:0007669"/>
    <property type="project" value="TreeGrafter"/>
</dbReference>
<reference evidence="1 2" key="1">
    <citation type="submission" date="2015-07" db="EMBL/GenBank/DDBJ databases">
        <title>Whole genome sequence of Ardenticatena maritima DSM 23922.</title>
        <authorList>
            <person name="Hemp J."/>
            <person name="Ward L.M."/>
            <person name="Pace L.A."/>
            <person name="Fischer W.W."/>
        </authorList>
    </citation>
    <scope>NUCLEOTIDE SEQUENCE [LARGE SCALE GENOMIC DNA]</scope>
    <source>
        <strain evidence="1 2">110S</strain>
    </source>
</reference>
<dbReference type="InterPro" id="IPR011697">
    <property type="entry name" value="Peptidase_C26"/>
</dbReference>
<dbReference type="PROSITE" id="PS51273">
    <property type="entry name" value="GATASE_TYPE_1"/>
    <property type="match status" value="1"/>
</dbReference>
<name>A0A0P6YEZ2_9CHLR</name>
<dbReference type="GO" id="GO:0006598">
    <property type="term" value="P:polyamine catabolic process"/>
    <property type="evidence" value="ECO:0007669"/>
    <property type="project" value="TreeGrafter"/>
</dbReference>
<dbReference type="FunFam" id="3.40.50.880:FF:000030">
    <property type="entry name" value="Gamma-glutamyl-gamma-aminobutyrate hydrolase PuuD"/>
    <property type="match status" value="1"/>
</dbReference>
<accession>A0A0P6YEZ2</accession>
<protein>
    <submittedName>
        <fullName evidence="1">Uncharacterized protein</fullName>
    </submittedName>
</protein>
<proteinExistence type="predicted"/>
<evidence type="ECO:0000313" key="1">
    <source>
        <dbReference type="EMBL" id="KPL88061.1"/>
    </source>
</evidence>
<dbReference type="Proteomes" id="UP000050502">
    <property type="component" value="Unassembled WGS sequence"/>
</dbReference>
<dbReference type="GO" id="GO:0033969">
    <property type="term" value="F:gamma-glutamyl-gamma-aminobutyrate hydrolase activity"/>
    <property type="evidence" value="ECO:0007669"/>
    <property type="project" value="TreeGrafter"/>
</dbReference>